<proteinExistence type="predicted"/>
<feature type="domain" description="TNase-like" evidence="1">
    <location>
        <begin position="34"/>
        <end position="147"/>
    </location>
</feature>
<accession>A0A3B0MWT7</accession>
<dbReference type="OrthoDB" id="9792155at2"/>
<evidence type="ECO:0000313" key="2">
    <source>
        <dbReference type="EMBL" id="SUZ32276.1"/>
    </source>
</evidence>
<sequence>MRYAALLSMVVLTGCVAPQPGTDTGPRAETTAFEEAGCRIRRVVDGDTISIFCPDTGSRNLRLTGYDTPETYKPKCRSERARGEAASRRLTALVRQARSVDVRFSGTDRYGRLLGRLYLDRTDIARLMVSEGHAVPYNGGRRRNWCA</sequence>
<dbReference type="InterPro" id="IPR035437">
    <property type="entry name" value="SNase_OB-fold_sf"/>
</dbReference>
<dbReference type="Gene3D" id="2.40.50.90">
    <property type="match status" value="1"/>
</dbReference>
<dbReference type="RefSeq" id="WP_121095226.1">
    <property type="nucleotide sequence ID" value="NZ_UIHC01000018.1"/>
</dbReference>
<dbReference type="PROSITE" id="PS51257">
    <property type="entry name" value="PROKAR_LIPOPROTEIN"/>
    <property type="match status" value="1"/>
</dbReference>
<organism evidence="2 3">
    <name type="scientific">Roseinatronobacter ekhonensis</name>
    <dbReference type="NCBI Taxonomy" id="254356"/>
    <lineage>
        <taxon>Bacteria</taxon>
        <taxon>Pseudomonadati</taxon>
        <taxon>Pseudomonadota</taxon>
        <taxon>Alphaproteobacteria</taxon>
        <taxon>Rhodobacterales</taxon>
        <taxon>Paracoccaceae</taxon>
        <taxon>Roseinatronobacter</taxon>
    </lineage>
</organism>
<dbReference type="GO" id="GO:1990599">
    <property type="term" value="F:3' overhang single-stranded DNA endodeoxyribonuclease activity"/>
    <property type="evidence" value="ECO:0007669"/>
    <property type="project" value="UniProtKB-EC"/>
</dbReference>
<name>A0A3B0MWT7_9RHOB</name>
<dbReference type="Pfam" id="PF00565">
    <property type="entry name" value="SNase"/>
    <property type="match status" value="1"/>
</dbReference>
<dbReference type="PROSITE" id="PS50830">
    <property type="entry name" value="TNASE_3"/>
    <property type="match status" value="1"/>
</dbReference>
<keyword evidence="2" id="KW-0378">Hydrolase</keyword>
<evidence type="ECO:0000313" key="3">
    <source>
        <dbReference type="Proteomes" id="UP000272908"/>
    </source>
</evidence>
<keyword evidence="3" id="KW-1185">Reference proteome</keyword>
<evidence type="ECO:0000259" key="1">
    <source>
        <dbReference type="PROSITE" id="PS50830"/>
    </source>
</evidence>
<dbReference type="SUPFAM" id="SSF50199">
    <property type="entry name" value="Staphylococcal nuclease"/>
    <property type="match status" value="1"/>
</dbReference>
<dbReference type="AlphaFoldDB" id="A0A3B0MWT7"/>
<dbReference type="EC" id="3.1.31.1" evidence="2"/>
<protein>
    <submittedName>
        <fullName evidence="2">Thermonuclease</fullName>
        <ecNumber evidence="2">3.1.31.1</ecNumber>
    </submittedName>
</protein>
<gene>
    <name evidence="2" type="primary">nucH</name>
    <name evidence="2" type="ORF">ROE7235_02031</name>
</gene>
<dbReference type="EMBL" id="UIHC01000018">
    <property type="protein sequence ID" value="SUZ32276.1"/>
    <property type="molecule type" value="Genomic_DNA"/>
</dbReference>
<dbReference type="SMART" id="SM00318">
    <property type="entry name" value="SNc"/>
    <property type="match status" value="1"/>
</dbReference>
<dbReference type="Proteomes" id="UP000272908">
    <property type="component" value="Unassembled WGS sequence"/>
</dbReference>
<reference evidence="3" key="1">
    <citation type="submission" date="2018-08" db="EMBL/GenBank/DDBJ databases">
        <authorList>
            <person name="Rodrigo-Torres L."/>
            <person name="Arahal R. D."/>
            <person name="Lucena T."/>
        </authorList>
    </citation>
    <scope>NUCLEOTIDE SEQUENCE [LARGE SCALE GENOMIC DNA]</scope>
    <source>
        <strain evidence="3">CECT 7235</strain>
    </source>
</reference>
<dbReference type="InterPro" id="IPR016071">
    <property type="entry name" value="Staphylococal_nuclease_OB-fold"/>
</dbReference>